<comment type="caution">
    <text evidence="3">The sequence shown here is derived from an EMBL/GenBank/DDBJ whole genome shotgun (WGS) entry which is preliminary data.</text>
</comment>
<dbReference type="SUPFAM" id="SSF47413">
    <property type="entry name" value="lambda repressor-like DNA-binding domains"/>
    <property type="match status" value="1"/>
</dbReference>
<dbReference type="InterPro" id="IPR010982">
    <property type="entry name" value="Lambda_DNA-bd_dom_sf"/>
</dbReference>
<dbReference type="SMART" id="SM00530">
    <property type="entry name" value="HTH_XRE"/>
    <property type="match status" value="1"/>
</dbReference>
<dbReference type="PROSITE" id="PS50943">
    <property type="entry name" value="HTH_CROC1"/>
    <property type="match status" value="1"/>
</dbReference>
<evidence type="ECO:0000313" key="4">
    <source>
        <dbReference type="Proteomes" id="UP000766986"/>
    </source>
</evidence>
<organism evidence="3 4">
    <name type="scientific">Mediterranea massiliensis</name>
    <dbReference type="NCBI Taxonomy" id="1841865"/>
    <lineage>
        <taxon>Bacteria</taxon>
        <taxon>Pseudomonadati</taxon>
        <taxon>Bacteroidota</taxon>
        <taxon>Bacteroidia</taxon>
        <taxon>Bacteroidales</taxon>
        <taxon>Bacteroidaceae</taxon>
        <taxon>Mediterranea</taxon>
    </lineage>
</organism>
<evidence type="ECO:0000259" key="2">
    <source>
        <dbReference type="PROSITE" id="PS50943"/>
    </source>
</evidence>
<dbReference type="RefSeq" id="WP_205095799.1">
    <property type="nucleotide sequence ID" value="NZ_JACLYZ010000022.1"/>
</dbReference>
<feature type="domain" description="HTH cro/C1-type" evidence="2">
    <location>
        <begin position="11"/>
        <end position="65"/>
    </location>
</feature>
<keyword evidence="4" id="KW-1185">Reference proteome</keyword>
<gene>
    <name evidence="3" type="ORF">H7U35_10280</name>
</gene>
<dbReference type="EMBL" id="JACLYZ010000022">
    <property type="protein sequence ID" value="MBM6735602.1"/>
    <property type="molecule type" value="Genomic_DNA"/>
</dbReference>
<name>A0ABS2E1T1_9BACT</name>
<dbReference type="InterPro" id="IPR001387">
    <property type="entry name" value="Cro/C1-type_HTH"/>
</dbReference>
<accession>A0ABS2E1T1</accession>
<protein>
    <submittedName>
        <fullName evidence="3">Helix-turn-helix transcriptional regulator</fullName>
    </submittedName>
</protein>
<reference evidence="3 4" key="1">
    <citation type="journal article" date="2021" name="Sci. Rep.">
        <title>The distribution of antibiotic resistance genes in chicken gut microbiota commensals.</title>
        <authorList>
            <person name="Juricova H."/>
            <person name="Matiasovicova J."/>
            <person name="Kubasova T."/>
            <person name="Cejkova D."/>
            <person name="Rychlik I."/>
        </authorList>
    </citation>
    <scope>NUCLEOTIDE SEQUENCE [LARGE SCALE GENOMIC DNA]</scope>
    <source>
        <strain evidence="3 4">An772</strain>
    </source>
</reference>
<sequence length="183" mass="20367">MDEKVHLKENLAYARKLQGLRQYELAERIGVKPNTISNYEKGVSMPDFETLGKLKKVLKVSADELVFAEPELFQKHAVPGKKRLIKAHGTVRVKSVPSEKAQEFKALKDAIRTARSGKLAAIHDERLLNSIKKNWASLSKPAQVSIVKQLTGNAIKKMGKGPKTPDAFPTIVLKEISEMKLKG</sequence>
<dbReference type="Pfam" id="PF01381">
    <property type="entry name" value="HTH_3"/>
    <property type="match status" value="1"/>
</dbReference>
<dbReference type="CDD" id="cd00093">
    <property type="entry name" value="HTH_XRE"/>
    <property type="match status" value="1"/>
</dbReference>
<evidence type="ECO:0000313" key="3">
    <source>
        <dbReference type="EMBL" id="MBM6735602.1"/>
    </source>
</evidence>
<evidence type="ECO:0000256" key="1">
    <source>
        <dbReference type="ARBA" id="ARBA00023125"/>
    </source>
</evidence>
<dbReference type="Proteomes" id="UP000766986">
    <property type="component" value="Unassembled WGS sequence"/>
</dbReference>
<proteinExistence type="predicted"/>
<dbReference type="PANTHER" id="PTHR46558">
    <property type="entry name" value="TRACRIPTIONAL REGULATORY PROTEIN-RELATED-RELATED"/>
    <property type="match status" value="1"/>
</dbReference>
<dbReference type="PANTHER" id="PTHR46558:SF4">
    <property type="entry name" value="DNA-BIDING PHAGE PROTEIN"/>
    <property type="match status" value="1"/>
</dbReference>
<keyword evidence="1" id="KW-0238">DNA-binding</keyword>
<dbReference type="Gene3D" id="1.10.260.40">
    <property type="entry name" value="lambda repressor-like DNA-binding domains"/>
    <property type="match status" value="1"/>
</dbReference>